<keyword evidence="4" id="KW-1185">Reference proteome</keyword>
<dbReference type="PRINTS" id="PR00040">
    <property type="entry name" value="HTHMERR"/>
</dbReference>
<evidence type="ECO:0000313" key="3">
    <source>
        <dbReference type="EMBL" id="SNC61842.1"/>
    </source>
</evidence>
<proteinExistence type="predicted"/>
<dbReference type="Pfam" id="PF13411">
    <property type="entry name" value="MerR_1"/>
    <property type="match status" value="1"/>
</dbReference>
<dbReference type="CDD" id="cd04784">
    <property type="entry name" value="HTH_CadR-PbrR"/>
    <property type="match status" value="1"/>
</dbReference>
<dbReference type="GO" id="GO:0003700">
    <property type="term" value="F:DNA-binding transcription factor activity"/>
    <property type="evidence" value="ECO:0007669"/>
    <property type="project" value="InterPro"/>
</dbReference>
<dbReference type="EMBL" id="FYEX01000001">
    <property type="protein sequence ID" value="SNC61842.1"/>
    <property type="molecule type" value="Genomic_DNA"/>
</dbReference>
<dbReference type="InterPro" id="IPR009061">
    <property type="entry name" value="DNA-bd_dom_put_sf"/>
</dbReference>
<gene>
    <name evidence="3" type="ORF">SAMN06295916_0557</name>
</gene>
<dbReference type="NCBIfam" id="TIGR02047">
    <property type="entry name" value="CadR-PbrR"/>
    <property type="match status" value="1"/>
</dbReference>
<organism evidence="3 4">
    <name type="scientific">Polynucleobacter victoriensis</name>
    <dbReference type="NCBI Taxonomy" id="2049319"/>
    <lineage>
        <taxon>Bacteria</taxon>
        <taxon>Pseudomonadati</taxon>
        <taxon>Pseudomonadota</taxon>
        <taxon>Betaproteobacteria</taxon>
        <taxon>Burkholderiales</taxon>
        <taxon>Burkholderiaceae</taxon>
        <taxon>Polynucleobacter</taxon>
    </lineage>
</organism>
<accession>A0A212T737</accession>
<dbReference type="OrthoDB" id="9808480at2"/>
<keyword evidence="1" id="KW-0238">DNA-binding</keyword>
<dbReference type="GO" id="GO:0003677">
    <property type="term" value="F:DNA binding"/>
    <property type="evidence" value="ECO:0007669"/>
    <property type="project" value="UniProtKB-KW"/>
</dbReference>
<evidence type="ECO:0000259" key="2">
    <source>
        <dbReference type="PROSITE" id="PS50937"/>
    </source>
</evidence>
<dbReference type="Proteomes" id="UP000197215">
    <property type="component" value="Unassembled WGS sequence"/>
</dbReference>
<dbReference type="InterPro" id="IPR000551">
    <property type="entry name" value="MerR-type_HTH_dom"/>
</dbReference>
<feature type="domain" description="HTH merR-type" evidence="2">
    <location>
        <begin position="1"/>
        <end position="69"/>
    </location>
</feature>
<evidence type="ECO:0000256" key="1">
    <source>
        <dbReference type="ARBA" id="ARBA00023125"/>
    </source>
</evidence>
<name>A0A212T737_9BURK</name>
<reference evidence="3 4" key="1">
    <citation type="submission" date="2017-06" db="EMBL/GenBank/DDBJ databases">
        <authorList>
            <person name="Kim H.J."/>
            <person name="Triplett B.A."/>
        </authorList>
    </citation>
    <scope>NUCLEOTIDE SEQUENCE [LARGE SCALE GENOMIC DNA]</scope>
    <source>
        <strain evidence="3 4">MWH-VicM1</strain>
    </source>
</reference>
<dbReference type="PROSITE" id="PS50937">
    <property type="entry name" value="HTH_MERR_2"/>
    <property type="match status" value="1"/>
</dbReference>
<dbReference type="AlphaFoldDB" id="A0A212T737"/>
<dbReference type="SMART" id="SM00422">
    <property type="entry name" value="HTH_MERR"/>
    <property type="match status" value="1"/>
</dbReference>
<dbReference type="Gene3D" id="1.10.1660.10">
    <property type="match status" value="1"/>
</dbReference>
<dbReference type="SUPFAM" id="SSF46955">
    <property type="entry name" value="Putative DNA-binding domain"/>
    <property type="match status" value="1"/>
</dbReference>
<dbReference type="InterPro" id="IPR047057">
    <property type="entry name" value="MerR_fam"/>
</dbReference>
<dbReference type="PANTHER" id="PTHR30204:SF92">
    <property type="entry name" value="HTH-TYPE TRANSCRIPTIONAL REGULATOR ZNTR"/>
    <property type="match status" value="1"/>
</dbReference>
<dbReference type="GO" id="GO:0045893">
    <property type="term" value="P:positive regulation of DNA-templated transcription"/>
    <property type="evidence" value="ECO:0007669"/>
    <property type="project" value="InterPro"/>
</dbReference>
<dbReference type="PANTHER" id="PTHR30204">
    <property type="entry name" value="REDOX-CYCLING DRUG-SENSING TRANSCRIPTIONAL ACTIVATOR SOXR"/>
    <property type="match status" value="1"/>
</dbReference>
<sequence length="149" mass="16598">MRIGELAKATDTQVETIRYYEREALLPQPGRTEGNYRVYGPEHVERLSFIRYCRGLDMALDEIRALLRMKDDPPHDCSDINALIDEHIKHVTVRIKELKVLQRLLVELRSGCAGSGSVSECGVLSGIAQASKEAGPVAKRGARHLHGAH</sequence>
<protein>
    <submittedName>
        <fullName evidence="3">Cd(II)/Pb(II)-responsive transcriptional regulator</fullName>
    </submittedName>
</protein>
<evidence type="ECO:0000313" key="4">
    <source>
        <dbReference type="Proteomes" id="UP000197215"/>
    </source>
</evidence>
<dbReference type="GO" id="GO:0046872">
    <property type="term" value="F:metal ion binding"/>
    <property type="evidence" value="ECO:0007669"/>
    <property type="project" value="InterPro"/>
</dbReference>
<dbReference type="InterPro" id="IPR011791">
    <property type="entry name" value="CadR-PbrR"/>
</dbReference>